<dbReference type="Gene3D" id="3.40.50.300">
    <property type="entry name" value="P-loop containing nucleotide triphosphate hydrolases"/>
    <property type="match status" value="2"/>
</dbReference>
<dbReference type="OrthoDB" id="248233at2759"/>
<reference evidence="7" key="1">
    <citation type="journal article" date="2011" name="Genome Res.">
        <title>Phylogeny-wide analysis of social amoeba genomes highlights ancient origins for complex intercellular communication.</title>
        <authorList>
            <person name="Heidel A.J."/>
            <person name="Lawal H.M."/>
            <person name="Felder M."/>
            <person name="Schilde C."/>
            <person name="Helps N.R."/>
            <person name="Tunggal B."/>
            <person name="Rivero F."/>
            <person name="John U."/>
            <person name="Schleicher M."/>
            <person name="Eichinger L."/>
            <person name="Platzer M."/>
            <person name="Noegel A.A."/>
            <person name="Schaap P."/>
            <person name="Gloeckner G."/>
        </authorList>
    </citation>
    <scope>NUCLEOTIDE SEQUENCE [LARGE SCALE GENOMIC DNA]</scope>
    <source>
        <strain evidence="7">SH3</strain>
    </source>
</reference>
<feature type="compositionally biased region" description="Basic and acidic residues" evidence="4">
    <location>
        <begin position="532"/>
        <end position="541"/>
    </location>
</feature>
<keyword evidence="3" id="KW-0342">GTP-binding</keyword>
<feature type="region of interest" description="Disordered" evidence="4">
    <location>
        <begin position="49"/>
        <end position="73"/>
    </location>
</feature>
<dbReference type="InterPro" id="IPR009001">
    <property type="entry name" value="Transl_elong_EF1A/Init_IF2_C"/>
</dbReference>
<dbReference type="GeneID" id="14876733"/>
<comment type="similarity">
    <text evidence="1">Belongs to the TRAFAC class translation factor GTPase superfamily. Classic translation factor GTPase family. EF-Tu/EF-1A subfamily.</text>
</comment>
<keyword evidence="2" id="KW-0547">Nucleotide-binding</keyword>
<proteinExistence type="inferred from homology"/>
<evidence type="ECO:0000256" key="4">
    <source>
        <dbReference type="SAM" id="MobiDB-lite"/>
    </source>
</evidence>
<dbReference type="PANTHER" id="PTHR43721:SF9">
    <property type="entry name" value="GTP-BINDING PROTEIN 1"/>
    <property type="match status" value="1"/>
</dbReference>
<evidence type="ECO:0000256" key="3">
    <source>
        <dbReference type="ARBA" id="ARBA00023134"/>
    </source>
</evidence>
<dbReference type="EMBL" id="GL883006">
    <property type="protein sequence ID" value="EGG24686.1"/>
    <property type="molecule type" value="Genomic_DNA"/>
</dbReference>
<feature type="domain" description="Tr-type G" evidence="5">
    <location>
        <begin position="275"/>
        <end position="376"/>
    </location>
</feature>
<dbReference type="GO" id="GO:0005525">
    <property type="term" value="F:GTP binding"/>
    <property type="evidence" value="ECO:0007669"/>
    <property type="project" value="UniProtKB-KW"/>
</dbReference>
<dbReference type="AlphaFoldDB" id="F4PG52"/>
<dbReference type="STRING" id="1054147.F4PG52"/>
<dbReference type="InterPro" id="IPR000795">
    <property type="entry name" value="T_Tr_GTP-bd_dom"/>
</dbReference>
<dbReference type="Proteomes" id="UP000007797">
    <property type="component" value="Unassembled WGS sequence"/>
</dbReference>
<feature type="region of interest" description="Disordered" evidence="4">
    <location>
        <begin position="382"/>
        <end position="402"/>
    </location>
</feature>
<name>F4PG52_CACFS</name>
<dbReference type="RefSeq" id="XP_004362537.1">
    <property type="nucleotide sequence ID" value="XM_004362480.1"/>
</dbReference>
<dbReference type="GO" id="GO:0003924">
    <property type="term" value="F:GTPase activity"/>
    <property type="evidence" value="ECO:0007669"/>
    <property type="project" value="InterPro"/>
</dbReference>
<dbReference type="InterPro" id="IPR027417">
    <property type="entry name" value="P-loop_NTPase"/>
</dbReference>
<dbReference type="GO" id="GO:0003746">
    <property type="term" value="F:translation elongation factor activity"/>
    <property type="evidence" value="ECO:0007669"/>
    <property type="project" value="TreeGrafter"/>
</dbReference>
<dbReference type="CDD" id="cd03708">
    <property type="entry name" value="GTPBP_III"/>
    <property type="match status" value="1"/>
</dbReference>
<accession>F4PG52</accession>
<evidence type="ECO:0000313" key="7">
    <source>
        <dbReference type="Proteomes" id="UP000007797"/>
    </source>
</evidence>
<dbReference type="SUPFAM" id="SSF52540">
    <property type="entry name" value="P-loop containing nucleoside triphosphate hydrolases"/>
    <property type="match status" value="1"/>
</dbReference>
<feature type="compositionally biased region" description="Basic and acidic residues" evidence="4">
    <location>
        <begin position="499"/>
        <end position="510"/>
    </location>
</feature>
<evidence type="ECO:0000313" key="6">
    <source>
        <dbReference type="EMBL" id="EGG24686.1"/>
    </source>
</evidence>
<dbReference type="SUPFAM" id="SSF50465">
    <property type="entry name" value="EF-Tu/eEF-1alpha/eIF2-gamma C-terminal domain"/>
    <property type="match status" value="1"/>
</dbReference>
<dbReference type="KEGG" id="dfa:DFA_02930"/>
<dbReference type="Pfam" id="PF00009">
    <property type="entry name" value="GTP_EFTU"/>
    <property type="match status" value="1"/>
</dbReference>
<evidence type="ECO:0000259" key="5">
    <source>
        <dbReference type="Pfam" id="PF00009"/>
    </source>
</evidence>
<keyword evidence="7" id="KW-1185">Reference proteome</keyword>
<protein>
    <submittedName>
        <fullName evidence="6">GTP-binding protein 1</fullName>
    </submittedName>
</protein>
<gene>
    <name evidence="6" type="primary">gtpbp1</name>
    <name evidence="6" type="ORF">DFA_02930</name>
</gene>
<dbReference type="InterPro" id="IPR050055">
    <property type="entry name" value="EF-Tu_GTPase"/>
</dbReference>
<organism evidence="6 7">
    <name type="scientific">Cavenderia fasciculata</name>
    <name type="common">Slime mold</name>
    <name type="synonym">Dictyostelium fasciculatum</name>
    <dbReference type="NCBI Taxonomy" id="261658"/>
    <lineage>
        <taxon>Eukaryota</taxon>
        <taxon>Amoebozoa</taxon>
        <taxon>Evosea</taxon>
        <taxon>Eumycetozoa</taxon>
        <taxon>Dictyostelia</taxon>
        <taxon>Acytosteliales</taxon>
        <taxon>Cavenderiaceae</taxon>
        <taxon>Cavenderia</taxon>
    </lineage>
</organism>
<evidence type="ECO:0000256" key="2">
    <source>
        <dbReference type="ARBA" id="ARBA00022741"/>
    </source>
</evidence>
<sequence length="594" mass="64830">MNTNSDTSDESEALVTTATSLQSATATTVIMDTTKIISSSMAATTISSNSTMTTTTTSTTSTTTTSTDLSSSSDTIDGLSFGIGIPATTPTMGGKADSNGIIHLQPEVEFGNIEYKLQLISPTAERLEHLVTQLKWRLGEGMGEAIYEIGVDDDGTAVGLGETEMQASLTTLRTMASRLSADLTIIRTRNGTKGEVYEVLIRKFASDDFSEVRICVTGNVDAGKSTLLGVLTRGQLDNGRGLARLNVFRHKHEIETGRTSSLSQEITTLFGMTSHAPDFSMLMVSANNGCVGMTKEHLGIALALRVPVFVVVTKIDRCPENVMTETMNDIKKILKSPGSRKLPVVIHNHDDVVVAARSFVSDRIAPIFCVSNVTGQEHSFKETAGEAGESRSDGIGCHQDEGEKVDSQSTTISLNYEAVVHCGASQQCARIVWMEKDVIRTGDKAKVRFRYTARPEFLTVNNRLIFREGRAKGIGRVTQLIPYLPERDNGNAIPHPKFASKEREKQERLETALANQQQQEQQQQKNAPVNNNKEKDVKHVDNNNNNGHHGGSSVTKEKSILQQAPATYHHHNHNHHSNNNNNNNAKDTKKSTHK</sequence>
<dbReference type="PANTHER" id="PTHR43721">
    <property type="entry name" value="ELONGATION FACTOR TU-RELATED"/>
    <property type="match status" value="1"/>
</dbReference>
<feature type="region of interest" description="Disordered" evidence="4">
    <location>
        <begin position="485"/>
        <end position="594"/>
    </location>
</feature>
<evidence type="ECO:0000256" key="1">
    <source>
        <dbReference type="ARBA" id="ARBA00007249"/>
    </source>
</evidence>